<feature type="binding site" evidence="12">
    <location>
        <position position="328"/>
    </location>
    <ligand>
        <name>UDP-N-acetyl-alpha-D-glucosamine</name>
        <dbReference type="ChEBI" id="CHEBI:57705"/>
    </ligand>
</feature>
<comment type="catalytic activity">
    <reaction evidence="11 12">
        <text>phosphoenolpyruvate + UDP-N-acetyl-alpha-D-glucosamine = UDP-N-acetyl-3-O-(1-carboxyvinyl)-alpha-D-glucosamine + phosphate</text>
        <dbReference type="Rhea" id="RHEA:18681"/>
        <dbReference type="ChEBI" id="CHEBI:43474"/>
        <dbReference type="ChEBI" id="CHEBI:57705"/>
        <dbReference type="ChEBI" id="CHEBI:58702"/>
        <dbReference type="ChEBI" id="CHEBI:68483"/>
        <dbReference type="EC" id="2.5.1.7"/>
    </reaction>
</comment>
<dbReference type="AlphaFoldDB" id="A0A7G9WIY7"/>
<gene>
    <name evidence="12 14" type="primary">murA</name>
    <name evidence="14" type="ORF">H6X83_03095</name>
</gene>
<keyword evidence="5 12" id="KW-0808">Transferase</keyword>
<dbReference type="GO" id="GO:0005737">
    <property type="term" value="C:cytoplasm"/>
    <property type="evidence" value="ECO:0007669"/>
    <property type="project" value="UniProtKB-SubCell"/>
</dbReference>
<feature type="modified residue" description="2-(S-cysteinyl)pyruvic acid O-phosphothioketal" evidence="12">
    <location>
        <position position="116"/>
    </location>
</feature>
<dbReference type="NCBIfam" id="NF006873">
    <property type="entry name" value="PRK09369.1"/>
    <property type="match status" value="1"/>
</dbReference>
<dbReference type="Proteomes" id="UP000516046">
    <property type="component" value="Chromosome"/>
</dbReference>
<dbReference type="InterPro" id="IPR050068">
    <property type="entry name" value="MurA_subfamily"/>
</dbReference>
<dbReference type="HAMAP" id="MF_00111">
    <property type="entry name" value="MurA"/>
    <property type="match status" value="1"/>
</dbReference>
<dbReference type="NCBIfam" id="TIGR01072">
    <property type="entry name" value="murA"/>
    <property type="match status" value="1"/>
</dbReference>
<keyword evidence="12" id="KW-0670">Pyruvate</keyword>
<keyword evidence="6 12" id="KW-0133">Cell shape</keyword>
<feature type="binding site" evidence="12">
    <location>
        <begin position="22"/>
        <end position="23"/>
    </location>
    <ligand>
        <name>phosphoenolpyruvate</name>
        <dbReference type="ChEBI" id="CHEBI:58702"/>
    </ligand>
</feature>
<evidence type="ECO:0000256" key="5">
    <source>
        <dbReference type="ARBA" id="ARBA00022679"/>
    </source>
</evidence>
<feature type="active site" description="Proton donor" evidence="12">
    <location>
        <position position="116"/>
    </location>
</feature>
<comment type="caution">
    <text evidence="12">Lacks conserved residue(s) required for the propagation of feature annotation.</text>
</comment>
<comment type="function">
    <text evidence="12">Cell wall formation. Adds enolpyruvyl to UDP-N-acetylglucosamine.</text>
</comment>
<dbReference type="SUPFAM" id="SSF55205">
    <property type="entry name" value="EPT/RTPC-like"/>
    <property type="match status" value="1"/>
</dbReference>
<dbReference type="EMBL" id="CP060696">
    <property type="protein sequence ID" value="QNO18649.1"/>
    <property type="molecule type" value="Genomic_DNA"/>
</dbReference>
<evidence type="ECO:0000313" key="15">
    <source>
        <dbReference type="Proteomes" id="UP000516046"/>
    </source>
</evidence>
<dbReference type="KEGG" id="caml:H6X83_03095"/>
<dbReference type="InterPro" id="IPR005750">
    <property type="entry name" value="UDP_GlcNAc_COvinyl_MurA"/>
</dbReference>
<dbReference type="InterPro" id="IPR036968">
    <property type="entry name" value="Enolpyruvate_Tfrase_sf"/>
</dbReference>
<dbReference type="GO" id="GO:0071555">
    <property type="term" value="P:cell wall organization"/>
    <property type="evidence" value="ECO:0007669"/>
    <property type="project" value="UniProtKB-KW"/>
</dbReference>
<comment type="pathway">
    <text evidence="2 12">Cell wall biogenesis; peptidoglycan biosynthesis.</text>
</comment>
<evidence type="ECO:0000256" key="3">
    <source>
        <dbReference type="ARBA" id="ARBA00022490"/>
    </source>
</evidence>
<dbReference type="EC" id="2.5.1.7" evidence="12"/>
<proteinExistence type="inferred from homology"/>
<keyword evidence="8 12" id="KW-0131">Cell cycle</keyword>
<evidence type="ECO:0000256" key="9">
    <source>
        <dbReference type="ARBA" id="ARBA00023316"/>
    </source>
</evidence>
<keyword evidence="7 12" id="KW-0573">Peptidoglycan synthesis</keyword>
<comment type="similarity">
    <text evidence="10 12">Belongs to the EPSP synthase family. MurA subfamily.</text>
</comment>
<feature type="binding site" evidence="12">
    <location>
        <position position="92"/>
    </location>
    <ligand>
        <name>UDP-N-acetyl-alpha-D-glucosamine</name>
        <dbReference type="ChEBI" id="CHEBI:57705"/>
    </ligand>
</feature>
<dbReference type="GO" id="GO:0009252">
    <property type="term" value="P:peptidoglycan biosynthetic process"/>
    <property type="evidence" value="ECO:0007669"/>
    <property type="project" value="UniProtKB-UniRule"/>
</dbReference>
<protein>
    <recommendedName>
        <fullName evidence="12">UDP-N-acetylglucosamine 1-carboxyvinyltransferase</fullName>
        <ecNumber evidence="12">2.5.1.7</ecNumber>
    </recommendedName>
    <alternativeName>
        <fullName evidence="12">Enoylpyruvate transferase</fullName>
    </alternativeName>
    <alternativeName>
        <fullName evidence="12">UDP-N-acetylglucosamine enolpyruvyl transferase</fullName>
        <shortName evidence="12">EPT</shortName>
    </alternativeName>
</protein>
<dbReference type="Gene3D" id="3.65.10.10">
    <property type="entry name" value="Enolpyruvate transferase domain"/>
    <property type="match status" value="2"/>
</dbReference>
<dbReference type="InterPro" id="IPR001986">
    <property type="entry name" value="Enolpyruvate_Tfrase_dom"/>
</dbReference>
<dbReference type="UniPathway" id="UPA00219"/>
<evidence type="ECO:0000256" key="12">
    <source>
        <dbReference type="HAMAP-Rule" id="MF_00111"/>
    </source>
</evidence>
<reference evidence="14 15" key="1">
    <citation type="submission" date="2020-08" db="EMBL/GenBank/DDBJ databases">
        <authorList>
            <person name="Ren C."/>
            <person name="Gu Y."/>
            <person name="Xu Y."/>
        </authorList>
    </citation>
    <scope>NUCLEOTIDE SEQUENCE [LARGE SCALE GENOMIC DNA]</scope>
    <source>
        <strain evidence="14 15">LBM18003</strain>
    </source>
</reference>
<dbReference type="CDD" id="cd01555">
    <property type="entry name" value="UdpNAET"/>
    <property type="match status" value="1"/>
</dbReference>
<dbReference type="GO" id="GO:0008360">
    <property type="term" value="P:regulation of cell shape"/>
    <property type="evidence" value="ECO:0007669"/>
    <property type="project" value="UniProtKB-KW"/>
</dbReference>
<accession>A0A7G9WIY7</accession>
<feature type="domain" description="Enolpyruvate transferase" evidence="13">
    <location>
        <begin position="8"/>
        <end position="407"/>
    </location>
</feature>
<feature type="binding site" evidence="12">
    <location>
        <position position="306"/>
    </location>
    <ligand>
        <name>UDP-N-acetyl-alpha-D-glucosamine</name>
        <dbReference type="ChEBI" id="CHEBI:57705"/>
    </ligand>
</feature>
<keyword evidence="3 12" id="KW-0963">Cytoplasm</keyword>
<evidence type="ECO:0000256" key="4">
    <source>
        <dbReference type="ARBA" id="ARBA00022618"/>
    </source>
</evidence>
<evidence type="ECO:0000259" key="13">
    <source>
        <dbReference type="Pfam" id="PF00275"/>
    </source>
</evidence>
<dbReference type="GO" id="GO:0008760">
    <property type="term" value="F:UDP-N-acetylglucosamine 1-carboxyvinyltransferase activity"/>
    <property type="evidence" value="ECO:0007669"/>
    <property type="project" value="UniProtKB-UniRule"/>
</dbReference>
<dbReference type="Pfam" id="PF00275">
    <property type="entry name" value="EPSP_synthase"/>
    <property type="match status" value="1"/>
</dbReference>
<organism evidence="14 15">
    <name type="scientific">Caproicibacterium amylolyticum</name>
    <dbReference type="NCBI Taxonomy" id="2766537"/>
    <lineage>
        <taxon>Bacteria</taxon>
        <taxon>Bacillati</taxon>
        <taxon>Bacillota</taxon>
        <taxon>Clostridia</taxon>
        <taxon>Eubacteriales</taxon>
        <taxon>Oscillospiraceae</taxon>
        <taxon>Caproicibacterium</taxon>
    </lineage>
</organism>
<evidence type="ECO:0000256" key="11">
    <source>
        <dbReference type="ARBA" id="ARBA00047527"/>
    </source>
</evidence>
<evidence type="ECO:0000256" key="2">
    <source>
        <dbReference type="ARBA" id="ARBA00004752"/>
    </source>
</evidence>
<keyword evidence="9 12" id="KW-0961">Cell wall biogenesis/degradation</keyword>
<dbReference type="RefSeq" id="WP_212507715.1">
    <property type="nucleotide sequence ID" value="NZ_CP060696.1"/>
</dbReference>
<dbReference type="PANTHER" id="PTHR43783:SF1">
    <property type="entry name" value="UDP-N-ACETYLGLUCOSAMINE 1-CARBOXYVINYLTRANSFERASE"/>
    <property type="match status" value="1"/>
</dbReference>
<comment type="subcellular location">
    <subcellularLocation>
        <location evidence="1 12">Cytoplasm</location>
    </subcellularLocation>
</comment>
<dbReference type="GO" id="GO:0051301">
    <property type="term" value="P:cell division"/>
    <property type="evidence" value="ECO:0007669"/>
    <property type="project" value="UniProtKB-KW"/>
</dbReference>
<sequence>MSRLRISGPCRLRGELQVHGAKNSALPLLAASLLCTSPCVLQNCPHLSDVDTAVTILRELGCRASFEDGVVAVDPRPASACAIPDVLMREMRSSIIFLGAIIGRAGEASLSFPGGCELGPRPIDLHLQALRRLGVNIAENHGRLTCTAPNGLQGADITLAFPSVGATENILIAASVARGTTVLENAAREPEIEDLAGFLNACGARIVGAGTGTVCIEGVPKLSGCTYRVIPDRIAAATYLAAAAATGSRLTLLDVVPRHLLPVLPVFEEAGCRILTQGSTLSIVPPKMLNRVHSIRTMPYPGFPTDAQAPIMAMTTVAHGTSIFVENIFEERYKHVGELLRMGANIRVDGRVAVVEGVPGLSGAPVEAADLRGGAALVIAGLVAQGQTVVSGVHHIDRGYERIEQALQGLEADVERIPDTED</sequence>
<evidence type="ECO:0000313" key="14">
    <source>
        <dbReference type="EMBL" id="QNO18649.1"/>
    </source>
</evidence>
<evidence type="ECO:0000256" key="7">
    <source>
        <dbReference type="ARBA" id="ARBA00022984"/>
    </source>
</evidence>
<feature type="binding site" evidence="12">
    <location>
        <begin position="121"/>
        <end position="125"/>
    </location>
    <ligand>
        <name>UDP-N-acetyl-alpha-D-glucosamine</name>
        <dbReference type="ChEBI" id="CHEBI:57705"/>
    </ligand>
</feature>
<evidence type="ECO:0000256" key="1">
    <source>
        <dbReference type="ARBA" id="ARBA00004496"/>
    </source>
</evidence>
<evidence type="ECO:0000256" key="10">
    <source>
        <dbReference type="ARBA" id="ARBA00038367"/>
    </source>
</evidence>
<keyword evidence="15" id="KW-1185">Reference proteome</keyword>
<dbReference type="GO" id="GO:0019277">
    <property type="term" value="P:UDP-N-acetylgalactosamine biosynthetic process"/>
    <property type="evidence" value="ECO:0007669"/>
    <property type="project" value="InterPro"/>
</dbReference>
<keyword evidence="4 12" id="KW-0132">Cell division</keyword>
<dbReference type="PANTHER" id="PTHR43783">
    <property type="entry name" value="UDP-N-ACETYLGLUCOSAMINE 1-CARBOXYVINYLTRANSFERASE"/>
    <property type="match status" value="1"/>
</dbReference>
<evidence type="ECO:0000256" key="6">
    <source>
        <dbReference type="ARBA" id="ARBA00022960"/>
    </source>
</evidence>
<dbReference type="InterPro" id="IPR013792">
    <property type="entry name" value="RNA3'P_cycl/enolpyr_Trfase_a/b"/>
</dbReference>
<evidence type="ECO:0000256" key="8">
    <source>
        <dbReference type="ARBA" id="ARBA00023306"/>
    </source>
</evidence>
<name>A0A7G9WIY7_9FIRM</name>